<dbReference type="EMBL" id="ACBY02000023">
    <property type="protein sequence ID" value="EFB76153.1"/>
    <property type="molecule type" value="Genomic_DNA"/>
</dbReference>
<evidence type="ECO:0000313" key="3">
    <source>
        <dbReference type="Proteomes" id="UP000003438"/>
    </source>
</evidence>
<dbReference type="AlphaFoldDB" id="D1PNL7"/>
<name>D1PNL7_9FIRM</name>
<evidence type="ECO:0000313" key="2">
    <source>
        <dbReference type="EMBL" id="EFB76153.1"/>
    </source>
</evidence>
<gene>
    <name evidence="2" type="ORF">SUBVAR_05939</name>
</gene>
<dbReference type="HOGENOM" id="CLU_1958461_0_0_9"/>
<keyword evidence="3" id="KW-1185">Reference proteome</keyword>
<comment type="caution">
    <text evidence="2">The sequence shown here is derived from an EMBL/GenBank/DDBJ whole genome shotgun (WGS) entry which is preliminary data.</text>
</comment>
<keyword evidence="1" id="KW-0472">Membrane</keyword>
<dbReference type="STRING" id="411471.SUBVAR_05939"/>
<dbReference type="RefSeq" id="WP_007047312.1">
    <property type="nucleotide sequence ID" value="NZ_GG704769.1"/>
</dbReference>
<keyword evidence="1" id="KW-0812">Transmembrane</keyword>
<dbReference type="Proteomes" id="UP000003438">
    <property type="component" value="Unassembled WGS sequence"/>
</dbReference>
<sequence length="128" mass="14399">MPMPLMIVYRVLGILFLALAVVTLWEKYRTVRGATLLPGRILACRKAERTNPRQGAGGYRYLVEIHAGGERLELETNDSFWFNHDSQKGKSVLVWYNPQRPVLERKSLETELLALAIGAAGVALLLIH</sequence>
<reference evidence="2" key="1">
    <citation type="submission" date="2009-12" db="EMBL/GenBank/DDBJ databases">
        <authorList>
            <person name="Weinstock G."/>
            <person name="Sodergren E."/>
            <person name="Clifton S."/>
            <person name="Fulton L."/>
            <person name="Fulton B."/>
            <person name="Courtney L."/>
            <person name="Fronick C."/>
            <person name="Harrison M."/>
            <person name="Strong C."/>
            <person name="Farmer C."/>
            <person name="Delahaunty K."/>
            <person name="Markovic C."/>
            <person name="Hall O."/>
            <person name="Minx P."/>
            <person name="Tomlinson C."/>
            <person name="Mitreva M."/>
            <person name="Nelson J."/>
            <person name="Hou S."/>
            <person name="Wollam A."/>
            <person name="Pepin K.H."/>
            <person name="Johnson M."/>
            <person name="Bhonagiri V."/>
            <person name="Nash W.E."/>
            <person name="Warren W."/>
            <person name="Chinwalla A."/>
            <person name="Mardis E.R."/>
            <person name="Wilson R.K."/>
        </authorList>
    </citation>
    <scope>NUCLEOTIDE SEQUENCE [LARGE SCALE GENOMIC DNA]</scope>
    <source>
        <strain evidence="2">DSM 15176</strain>
    </source>
</reference>
<protein>
    <recommendedName>
        <fullName evidence="4">DUF3592 domain-containing protein</fullName>
    </recommendedName>
</protein>
<keyword evidence="1" id="KW-1133">Transmembrane helix</keyword>
<evidence type="ECO:0008006" key="4">
    <source>
        <dbReference type="Google" id="ProtNLM"/>
    </source>
</evidence>
<proteinExistence type="predicted"/>
<organism evidence="2 3">
    <name type="scientific">Subdoligranulum variabile DSM 15176</name>
    <dbReference type="NCBI Taxonomy" id="411471"/>
    <lineage>
        <taxon>Bacteria</taxon>
        <taxon>Bacillati</taxon>
        <taxon>Bacillota</taxon>
        <taxon>Clostridia</taxon>
        <taxon>Eubacteriales</taxon>
        <taxon>Oscillospiraceae</taxon>
        <taxon>Subdoligranulum</taxon>
    </lineage>
</organism>
<evidence type="ECO:0000256" key="1">
    <source>
        <dbReference type="SAM" id="Phobius"/>
    </source>
</evidence>
<feature type="transmembrane region" description="Helical" evidence="1">
    <location>
        <begin position="6"/>
        <end position="25"/>
    </location>
</feature>
<accession>D1PNL7</accession>
<dbReference type="OrthoDB" id="9930989at2"/>